<gene>
    <name evidence="2" type="ORF">ANSO36C_56920</name>
</gene>
<organism evidence="2 3">
    <name type="scientific">Nostoc cf. commune SO-36</name>
    <dbReference type="NCBI Taxonomy" id="449208"/>
    <lineage>
        <taxon>Bacteria</taxon>
        <taxon>Bacillati</taxon>
        <taxon>Cyanobacteriota</taxon>
        <taxon>Cyanophyceae</taxon>
        <taxon>Nostocales</taxon>
        <taxon>Nostocaceae</taxon>
        <taxon>Nostoc</taxon>
    </lineage>
</organism>
<dbReference type="EMBL" id="AP025732">
    <property type="protein sequence ID" value="BDI19890.1"/>
    <property type="molecule type" value="Genomic_DNA"/>
</dbReference>
<dbReference type="Proteomes" id="UP001055453">
    <property type="component" value="Chromosome"/>
</dbReference>
<protein>
    <submittedName>
        <fullName evidence="2">Uncharacterized protein</fullName>
    </submittedName>
</protein>
<evidence type="ECO:0000313" key="3">
    <source>
        <dbReference type="Proteomes" id="UP001055453"/>
    </source>
</evidence>
<evidence type="ECO:0000313" key="2">
    <source>
        <dbReference type="EMBL" id="BDI19890.1"/>
    </source>
</evidence>
<sequence>MGRVSSPGVTNTAGNVAISLSKPQPPQLGKTSSNAVHQLVKLGETWNLPKWCGLCQAAGSAIANPENTYLTLAKIVITEIKQAQELVLQGREAEIAISQQLEALLSVAEIELLEFTPDLFDEESAALTESEPISANTEALAQTTEELNLNEDSSDRAALASPQAFDYDNVKGDRSSLQFQRTQLNAATHTSLTFTTHDEAHPVSNNLDPNGPEVG</sequence>
<proteinExistence type="predicted"/>
<keyword evidence="3" id="KW-1185">Reference proteome</keyword>
<reference evidence="2" key="1">
    <citation type="submission" date="2022-04" db="EMBL/GenBank/DDBJ databases">
        <title>Complete genome sequence of a cyanobacterium, Nostoc sp. SO-36, isolated in Antarctica.</title>
        <authorList>
            <person name="Kanesaki Y."/>
            <person name="Effendi D."/>
            <person name="Sakamoto T."/>
            <person name="Ohtani S."/>
            <person name="Awai K."/>
        </authorList>
    </citation>
    <scope>NUCLEOTIDE SEQUENCE</scope>
    <source>
        <strain evidence="2">SO-36</strain>
    </source>
</reference>
<accession>A0ABN6QAK9</accession>
<feature type="region of interest" description="Disordered" evidence="1">
    <location>
        <begin position="194"/>
        <end position="215"/>
    </location>
</feature>
<evidence type="ECO:0000256" key="1">
    <source>
        <dbReference type="SAM" id="MobiDB-lite"/>
    </source>
</evidence>
<name>A0ABN6QAK9_NOSCO</name>